<feature type="domain" description="Mmc1 C-terminal" evidence="3">
    <location>
        <begin position="418"/>
        <end position="606"/>
    </location>
</feature>
<gene>
    <name evidence="4" type="ORF">QBC35DRAFT_486877</name>
</gene>
<name>A0AAN6X0Q4_9PEZI</name>
<feature type="region of interest" description="Disordered" evidence="1">
    <location>
        <begin position="62"/>
        <end position="87"/>
    </location>
</feature>
<dbReference type="PANTHER" id="PTHR38644:SF1">
    <property type="entry name" value="EXPRESSED PROTEIN"/>
    <property type="match status" value="1"/>
</dbReference>
<accession>A0AAN6X0Q4</accession>
<evidence type="ECO:0000313" key="4">
    <source>
        <dbReference type="EMBL" id="KAK4191699.1"/>
    </source>
</evidence>
<dbReference type="PANTHER" id="PTHR38644">
    <property type="entry name" value="EXPRESSED PROTEIN"/>
    <property type="match status" value="1"/>
</dbReference>
<protein>
    <recommendedName>
        <fullName evidence="3">Mmc1 C-terminal domain-containing protein</fullName>
    </recommendedName>
</protein>
<evidence type="ECO:0000256" key="1">
    <source>
        <dbReference type="SAM" id="MobiDB-lite"/>
    </source>
</evidence>
<dbReference type="Proteomes" id="UP001302126">
    <property type="component" value="Unassembled WGS sequence"/>
</dbReference>
<keyword evidence="2" id="KW-0812">Transmembrane</keyword>
<dbReference type="InterPro" id="IPR056196">
    <property type="entry name" value="Mmc1_C"/>
</dbReference>
<reference evidence="4" key="2">
    <citation type="submission" date="2023-05" db="EMBL/GenBank/DDBJ databases">
        <authorList>
            <consortium name="Lawrence Berkeley National Laboratory"/>
            <person name="Steindorff A."/>
            <person name="Hensen N."/>
            <person name="Bonometti L."/>
            <person name="Westerberg I."/>
            <person name="Brannstrom I.O."/>
            <person name="Guillou S."/>
            <person name="Cros-Aarteil S."/>
            <person name="Calhoun S."/>
            <person name="Haridas S."/>
            <person name="Kuo A."/>
            <person name="Mondo S."/>
            <person name="Pangilinan J."/>
            <person name="Riley R."/>
            <person name="Labutti K."/>
            <person name="Andreopoulos B."/>
            <person name="Lipzen A."/>
            <person name="Chen C."/>
            <person name="Yanf M."/>
            <person name="Daum C."/>
            <person name="Ng V."/>
            <person name="Clum A."/>
            <person name="Ohm R."/>
            <person name="Martin F."/>
            <person name="Silar P."/>
            <person name="Natvig D."/>
            <person name="Lalanne C."/>
            <person name="Gautier V."/>
            <person name="Ament-Velasquez S.L."/>
            <person name="Kruys A."/>
            <person name="Hutchinson M.I."/>
            <person name="Powell A.J."/>
            <person name="Barry K."/>
            <person name="Miller A.N."/>
            <person name="Grigoriev I.V."/>
            <person name="Debuchy R."/>
            <person name="Gladieux P."/>
            <person name="Thoren M.H."/>
            <person name="Johannesson H."/>
        </authorList>
    </citation>
    <scope>NUCLEOTIDE SEQUENCE</scope>
    <source>
        <strain evidence="4">PSN309</strain>
    </source>
</reference>
<sequence length="656" mass="72253">MAPALAFERALGRNKISPLSRQLNNSSRTSSICFFCSLTNRPPSTTAPASFLVRSRRLKQLPATLSSTRRHQSTETTSQAAQETRSNSRTELAHLLNELQSQFPNYVDNKRVALALRNLSEPPGQESIRVAVLSPVKSLEEETSHQSELTAKQLVHVTLADELGAEAKWERVLAEYDLHHGPIVVRVKPSTTGQAETSTSATEAEHEERAPEVTVPSPTLGKNKLEFLVSRFRPYVPLNSSRELEESLLTPTVRLEDGEDRNGLHGTEIPVSTTPVHMTLVVGDGLRGALDASRLARSNLPETIQYAANFKTGLLTAEDLGETQLPCFPVNVDAAIQGLDALRAGNIELFSQRWSEGNVKAIRDWLHSNTAGTEKGLKRPVARLIESLLQRASAKVQDAQPARKELPLASASSISRLEREVAIWAENAHEELQQQLDIAFTASLWSKLGWWKLLWRADDVTLVTSEMIAQRFLPKAEKDLIHLTGRIQEAAVELGITTSPSYPGPTLSSTAGAGKKWPAQIPYTRNYLQETTVPSLHALAQKLVVQSAGFTGMTTLLAGLSYFSALGAYECGAIAALGLVVSLRYVQKKWNEAREYWEAEVREEGRKAVRATELSVTRTLEWAKEEHPGELVARDEALTRAKDIIRQAKKALDAAT</sequence>
<keyword evidence="5" id="KW-1185">Reference proteome</keyword>
<feature type="transmembrane region" description="Helical" evidence="2">
    <location>
        <begin position="562"/>
        <end position="586"/>
    </location>
</feature>
<reference evidence="4" key="1">
    <citation type="journal article" date="2023" name="Mol. Phylogenet. Evol.">
        <title>Genome-scale phylogeny and comparative genomics of the fungal order Sordariales.</title>
        <authorList>
            <person name="Hensen N."/>
            <person name="Bonometti L."/>
            <person name="Westerberg I."/>
            <person name="Brannstrom I.O."/>
            <person name="Guillou S."/>
            <person name="Cros-Aarteil S."/>
            <person name="Calhoun S."/>
            <person name="Haridas S."/>
            <person name="Kuo A."/>
            <person name="Mondo S."/>
            <person name="Pangilinan J."/>
            <person name="Riley R."/>
            <person name="LaButti K."/>
            <person name="Andreopoulos B."/>
            <person name="Lipzen A."/>
            <person name="Chen C."/>
            <person name="Yan M."/>
            <person name="Daum C."/>
            <person name="Ng V."/>
            <person name="Clum A."/>
            <person name="Steindorff A."/>
            <person name="Ohm R.A."/>
            <person name="Martin F."/>
            <person name="Silar P."/>
            <person name="Natvig D.O."/>
            <person name="Lalanne C."/>
            <person name="Gautier V."/>
            <person name="Ament-Velasquez S.L."/>
            <person name="Kruys A."/>
            <person name="Hutchinson M.I."/>
            <person name="Powell A.J."/>
            <person name="Barry K."/>
            <person name="Miller A.N."/>
            <person name="Grigoriev I.V."/>
            <person name="Debuchy R."/>
            <person name="Gladieux P."/>
            <person name="Hiltunen Thoren M."/>
            <person name="Johannesson H."/>
        </authorList>
    </citation>
    <scope>NUCLEOTIDE SEQUENCE</scope>
    <source>
        <strain evidence="4">PSN309</strain>
    </source>
</reference>
<organism evidence="4 5">
    <name type="scientific">Podospora australis</name>
    <dbReference type="NCBI Taxonomy" id="1536484"/>
    <lineage>
        <taxon>Eukaryota</taxon>
        <taxon>Fungi</taxon>
        <taxon>Dikarya</taxon>
        <taxon>Ascomycota</taxon>
        <taxon>Pezizomycotina</taxon>
        <taxon>Sordariomycetes</taxon>
        <taxon>Sordariomycetidae</taxon>
        <taxon>Sordariales</taxon>
        <taxon>Podosporaceae</taxon>
        <taxon>Podospora</taxon>
    </lineage>
</organism>
<dbReference type="EMBL" id="MU864358">
    <property type="protein sequence ID" value="KAK4191699.1"/>
    <property type="molecule type" value="Genomic_DNA"/>
</dbReference>
<proteinExistence type="predicted"/>
<evidence type="ECO:0000259" key="3">
    <source>
        <dbReference type="Pfam" id="PF23868"/>
    </source>
</evidence>
<dbReference type="Pfam" id="PF23867">
    <property type="entry name" value="Mmc1_N"/>
    <property type="match status" value="1"/>
</dbReference>
<keyword evidence="2" id="KW-0472">Membrane</keyword>
<feature type="region of interest" description="Disordered" evidence="1">
    <location>
        <begin position="189"/>
        <end position="218"/>
    </location>
</feature>
<comment type="caution">
    <text evidence="4">The sequence shown here is derived from an EMBL/GenBank/DDBJ whole genome shotgun (WGS) entry which is preliminary data.</text>
</comment>
<keyword evidence="2" id="KW-1133">Transmembrane helix</keyword>
<dbReference type="Pfam" id="PF23868">
    <property type="entry name" value="Mmc1_C"/>
    <property type="match status" value="1"/>
</dbReference>
<feature type="compositionally biased region" description="Polar residues" evidence="1">
    <location>
        <begin position="74"/>
        <end position="85"/>
    </location>
</feature>
<evidence type="ECO:0000256" key="2">
    <source>
        <dbReference type="SAM" id="Phobius"/>
    </source>
</evidence>
<feature type="compositionally biased region" description="Low complexity" evidence="1">
    <location>
        <begin position="190"/>
        <end position="202"/>
    </location>
</feature>
<dbReference type="AlphaFoldDB" id="A0AAN6X0Q4"/>
<evidence type="ECO:0000313" key="5">
    <source>
        <dbReference type="Proteomes" id="UP001302126"/>
    </source>
</evidence>